<name>A0AAW0SLZ7_SCYPA</name>
<keyword evidence="3" id="KW-1185">Reference proteome</keyword>
<dbReference type="AlphaFoldDB" id="A0AAW0SLZ7"/>
<protein>
    <submittedName>
        <fullName evidence="2">Uncharacterized protein</fullName>
    </submittedName>
</protein>
<evidence type="ECO:0000256" key="1">
    <source>
        <dbReference type="SAM" id="MobiDB-lite"/>
    </source>
</evidence>
<feature type="region of interest" description="Disordered" evidence="1">
    <location>
        <begin position="1"/>
        <end position="29"/>
    </location>
</feature>
<gene>
    <name evidence="2" type="ORF">O3P69_009791</name>
</gene>
<proteinExistence type="predicted"/>
<sequence>MGEQRGAVDGGLRQVDNGKVDGGHKSPQTTSRVWVIETGGAVWCGEGRGVLGRTGQTADRRRGSQIIVVCRPEALTLTSPPKLLPRPAPRLEVRGEGLRSAPLLTRAAAVARRPSFSGGCWSAVSSANQYSGEGSHDVRLPSQHGATPTQGVALLAQLTPHTTRLGMSTQDPTSSSCDCQITRESKRCTENNFSDPCWPEQAVAPLAPKRNPQVTCLDPTVAWGEEGLLALCCSATQQSFLGPGRPEPLGHGEEAAGLG</sequence>
<organism evidence="2 3">
    <name type="scientific">Scylla paramamosain</name>
    <name type="common">Mud crab</name>
    <dbReference type="NCBI Taxonomy" id="85552"/>
    <lineage>
        <taxon>Eukaryota</taxon>
        <taxon>Metazoa</taxon>
        <taxon>Ecdysozoa</taxon>
        <taxon>Arthropoda</taxon>
        <taxon>Crustacea</taxon>
        <taxon>Multicrustacea</taxon>
        <taxon>Malacostraca</taxon>
        <taxon>Eumalacostraca</taxon>
        <taxon>Eucarida</taxon>
        <taxon>Decapoda</taxon>
        <taxon>Pleocyemata</taxon>
        <taxon>Brachyura</taxon>
        <taxon>Eubrachyura</taxon>
        <taxon>Portunoidea</taxon>
        <taxon>Portunidae</taxon>
        <taxon>Portuninae</taxon>
        <taxon>Scylla</taxon>
    </lineage>
</organism>
<reference evidence="2 3" key="1">
    <citation type="submission" date="2023-03" db="EMBL/GenBank/DDBJ databases">
        <title>High-quality genome of Scylla paramamosain provides insights in environmental adaptation.</title>
        <authorList>
            <person name="Zhang L."/>
        </authorList>
    </citation>
    <scope>NUCLEOTIDE SEQUENCE [LARGE SCALE GENOMIC DNA]</scope>
    <source>
        <strain evidence="2">LZ_2023a</strain>
        <tissue evidence="2">Muscle</tissue>
    </source>
</reference>
<accession>A0AAW0SLZ7</accession>
<dbReference type="Proteomes" id="UP001487740">
    <property type="component" value="Unassembled WGS sequence"/>
</dbReference>
<comment type="caution">
    <text evidence="2">The sequence shown here is derived from an EMBL/GenBank/DDBJ whole genome shotgun (WGS) entry which is preliminary data.</text>
</comment>
<evidence type="ECO:0000313" key="3">
    <source>
        <dbReference type="Proteomes" id="UP001487740"/>
    </source>
</evidence>
<dbReference type="EMBL" id="JARAKH010000048">
    <property type="protein sequence ID" value="KAK8376378.1"/>
    <property type="molecule type" value="Genomic_DNA"/>
</dbReference>
<evidence type="ECO:0000313" key="2">
    <source>
        <dbReference type="EMBL" id="KAK8376378.1"/>
    </source>
</evidence>